<gene>
    <name evidence="3" type="ORF">M2283_010103</name>
</gene>
<organism evidence="3 4">
    <name type="scientific">Streptomyces pseudovenezuelae</name>
    <dbReference type="NCBI Taxonomy" id="67350"/>
    <lineage>
        <taxon>Bacteria</taxon>
        <taxon>Bacillati</taxon>
        <taxon>Actinomycetota</taxon>
        <taxon>Actinomycetes</taxon>
        <taxon>Kitasatosporales</taxon>
        <taxon>Streptomycetaceae</taxon>
        <taxon>Streptomyces</taxon>
        <taxon>Streptomyces aurantiacus group</taxon>
    </lineage>
</organism>
<sequence>MATSQNRQSVNPSTPGEPSPVSQSFLSLHSAVVLLAALLIGIIIGGLTVLTKVPVAAAVIAGMASAGSSVPVLRNLIR</sequence>
<evidence type="ECO:0000313" key="3">
    <source>
        <dbReference type="EMBL" id="MDH6222751.1"/>
    </source>
</evidence>
<comment type="caution">
    <text evidence="3">The sequence shown here is derived from an EMBL/GenBank/DDBJ whole genome shotgun (WGS) entry which is preliminary data.</text>
</comment>
<keyword evidence="4" id="KW-1185">Reference proteome</keyword>
<feature type="transmembrane region" description="Helical" evidence="2">
    <location>
        <begin position="53"/>
        <end position="73"/>
    </location>
</feature>
<keyword evidence="2" id="KW-0812">Transmembrane</keyword>
<dbReference type="Proteomes" id="UP001160499">
    <property type="component" value="Unassembled WGS sequence"/>
</dbReference>
<proteinExistence type="predicted"/>
<keyword evidence="2" id="KW-1133">Transmembrane helix</keyword>
<evidence type="ECO:0000256" key="1">
    <source>
        <dbReference type="SAM" id="MobiDB-lite"/>
    </source>
</evidence>
<reference evidence="3 4" key="1">
    <citation type="submission" date="2023-04" db="EMBL/GenBank/DDBJ databases">
        <title>Forest soil microbial communities from Buena Vista Peninsula, Colon Province, Panama.</title>
        <authorList>
            <person name="Bouskill N."/>
        </authorList>
    </citation>
    <scope>NUCLEOTIDE SEQUENCE [LARGE SCALE GENOMIC DNA]</scope>
    <source>
        <strain evidence="3 4">GGS1</strain>
    </source>
</reference>
<evidence type="ECO:0000256" key="2">
    <source>
        <dbReference type="SAM" id="Phobius"/>
    </source>
</evidence>
<feature type="region of interest" description="Disordered" evidence="1">
    <location>
        <begin position="1"/>
        <end position="23"/>
    </location>
</feature>
<feature type="transmembrane region" description="Helical" evidence="2">
    <location>
        <begin position="25"/>
        <end position="47"/>
    </location>
</feature>
<protein>
    <submittedName>
        <fullName evidence="3">ABC-type antimicrobial peptide transport system permease subunit</fullName>
    </submittedName>
</protein>
<dbReference type="EMBL" id="JARXVH010000042">
    <property type="protein sequence ID" value="MDH6222751.1"/>
    <property type="molecule type" value="Genomic_DNA"/>
</dbReference>
<accession>A0ABT6M2J3</accession>
<name>A0ABT6M2J3_9ACTN</name>
<evidence type="ECO:0000313" key="4">
    <source>
        <dbReference type="Proteomes" id="UP001160499"/>
    </source>
</evidence>
<keyword evidence="2" id="KW-0472">Membrane</keyword>